<evidence type="ECO:0000256" key="2">
    <source>
        <dbReference type="ARBA" id="ARBA00005988"/>
    </source>
</evidence>
<evidence type="ECO:0000256" key="9">
    <source>
        <dbReference type="SAM" id="SignalP"/>
    </source>
</evidence>
<dbReference type="SMART" id="SM00631">
    <property type="entry name" value="Zn_pept"/>
    <property type="match status" value="1"/>
</dbReference>
<dbReference type="Gene3D" id="3.40.630.10">
    <property type="entry name" value="Zn peptidases"/>
    <property type="match status" value="1"/>
</dbReference>
<dbReference type="STRING" id="408074.SAMN05660909_00870"/>
<feature type="chain" id="PRO_5011759652" evidence="9">
    <location>
        <begin position="22"/>
        <end position="852"/>
    </location>
</feature>
<feature type="active site" description="Proton donor/acceptor" evidence="7">
    <location>
        <position position="426"/>
    </location>
</feature>
<evidence type="ECO:0000259" key="10">
    <source>
        <dbReference type="PROSITE" id="PS52035"/>
    </source>
</evidence>
<dbReference type="InterPro" id="IPR029062">
    <property type="entry name" value="Class_I_gatase-like"/>
</dbReference>
<keyword evidence="4" id="KW-0378">Hydrolase</keyword>
<dbReference type="GO" id="GO:0006508">
    <property type="term" value="P:proteolysis"/>
    <property type="evidence" value="ECO:0007669"/>
    <property type="project" value="UniProtKB-KW"/>
</dbReference>
<evidence type="ECO:0000256" key="6">
    <source>
        <dbReference type="ARBA" id="ARBA00023049"/>
    </source>
</evidence>
<accession>A0A1H3YNB3</accession>
<feature type="signal peptide" evidence="9">
    <location>
        <begin position="1"/>
        <end position="21"/>
    </location>
</feature>
<evidence type="ECO:0000256" key="8">
    <source>
        <dbReference type="SAM" id="MobiDB-lite"/>
    </source>
</evidence>
<keyword evidence="6" id="KW-0482">Metalloprotease</keyword>
<evidence type="ECO:0000256" key="4">
    <source>
        <dbReference type="ARBA" id="ARBA00022801"/>
    </source>
</evidence>
<organism evidence="11 12">
    <name type="scientific">Chitinophaga terrae</name>
    <name type="common">ex Kim and Jung 2007</name>
    <dbReference type="NCBI Taxonomy" id="408074"/>
    <lineage>
        <taxon>Bacteria</taxon>
        <taxon>Pseudomonadati</taxon>
        <taxon>Bacteroidota</taxon>
        <taxon>Chitinophagia</taxon>
        <taxon>Chitinophagales</taxon>
        <taxon>Chitinophagaceae</taxon>
        <taxon>Chitinophaga</taxon>
    </lineage>
</organism>
<comment type="similarity">
    <text evidence="2 7">Belongs to the peptidase M14 family.</text>
</comment>
<dbReference type="RefSeq" id="WP_089759059.1">
    <property type="nucleotide sequence ID" value="NZ_BKAT01000001.1"/>
</dbReference>
<sequence>MRKYFSLVIALLGFLNLSAQAPTPDQFLGYPLGTQFTPHYRVVEYFKQVAAAVKNVKIEQYGTTYEGRPLITATVASPDNFARLEEIRKHSVEMSDAGGNPGAGQPVIVWLSYNVHGNEAVSTEAAMKTLYELVNNSNAQTQQWLKNTVVILDPCLNPDGRERYVNFYNTTRTLKPNVYRYSREHNEPWPGGRANHYYFDLNRDWAWQTQKESQQRVARYNQWMPQVHVDFHEQEIEAPYYFAPAAEPYHDAVTPWQRELQIMIGKNNAKYFDQQGWLYFTKERFDLFYPSYGDTYPMYNGALGMTYEQGGGGRGGVAVLKKDGDTLTLTDRIAHHYTTGISTIEIASQQAARIINEYTRYFEKAKKEPAGIYRSYVIKANGNTEKLAALANLLKRNQISFGYGANVNSANGFNYFTGKTENFQVEKEDIVINAYQAHSNMLRVLFEPTSRLTDSVTYDITAWAMPYAYGLTSYAVKQALTPAADAPTFKNNTPLSATQPYAYLAKWNSVRDVKFLSALLQQDVKVRFTETPFTVGGKDFPAGTLIVTRSGNSKKGAGFDQLITSLGNQFNIALDAVPSGFVDKGTDFGSDKVRFIKKPNVVLLAGEGVSSLGVGEIWHFFEQQLDYPLTLVNTRNYGAINWDNTDVLILADGNYDFLDDKAGSEKLKDWVRKGGKLIAIEDAAVQLASGEWGFKEKKNPEDEKEGKEGKEEKNKKDNKVASKVYDVIKPYANREREEVKEYIPGAIFKVQMDNTHPLAFGYSDTYYTLKQSTHLYDFISSGGWNVGILKKDNYLSGFIGANIRDQLKDGMLFGVKELGNGSVVILADNPLFRSFWENGKLLFSNAVFLVGQ</sequence>
<dbReference type="AlphaFoldDB" id="A0A1H3YNB3"/>
<dbReference type="PANTHER" id="PTHR11705:SF143">
    <property type="entry name" value="SLL0236 PROTEIN"/>
    <property type="match status" value="1"/>
</dbReference>
<evidence type="ECO:0000256" key="3">
    <source>
        <dbReference type="ARBA" id="ARBA00022670"/>
    </source>
</evidence>
<dbReference type="PROSITE" id="PS52035">
    <property type="entry name" value="PEPTIDASE_M14"/>
    <property type="match status" value="1"/>
</dbReference>
<dbReference type="InterPro" id="IPR000834">
    <property type="entry name" value="Peptidase_M14"/>
</dbReference>
<dbReference type="OrthoDB" id="9758209at2"/>
<gene>
    <name evidence="11" type="ORF">SAMN05660909_00870</name>
</gene>
<evidence type="ECO:0000256" key="5">
    <source>
        <dbReference type="ARBA" id="ARBA00022833"/>
    </source>
</evidence>
<dbReference type="PANTHER" id="PTHR11705">
    <property type="entry name" value="PROTEASE FAMILY M14 CARBOXYPEPTIDASE A,B"/>
    <property type="match status" value="1"/>
</dbReference>
<keyword evidence="5" id="KW-0862">Zinc</keyword>
<keyword evidence="9" id="KW-0732">Signal</keyword>
<evidence type="ECO:0000256" key="1">
    <source>
        <dbReference type="ARBA" id="ARBA00001947"/>
    </source>
</evidence>
<dbReference type="SUPFAM" id="SSF52317">
    <property type="entry name" value="Class I glutamine amidotransferase-like"/>
    <property type="match status" value="1"/>
</dbReference>
<dbReference type="GO" id="GO:0008270">
    <property type="term" value="F:zinc ion binding"/>
    <property type="evidence" value="ECO:0007669"/>
    <property type="project" value="InterPro"/>
</dbReference>
<evidence type="ECO:0000313" key="12">
    <source>
        <dbReference type="Proteomes" id="UP000199656"/>
    </source>
</evidence>
<dbReference type="CDD" id="cd06238">
    <property type="entry name" value="M14-like"/>
    <property type="match status" value="1"/>
</dbReference>
<keyword evidence="11" id="KW-0121">Carboxypeptidase</keyword>
<keyword evidence="3" id="KW-0645">Protease</keyword>
<protein>
    <submittedName>
        <fullName evidence="11">Zinc carboxypeptidase</fullName>
    </submittedName>
</protein>
<reference evidence="12" key="1">
    <citation type="submission" date="2016-10" db="EMBL/GenBank/DDBJ databases">
        <authorList>
            <person name="Varghese N."/>
            <person name="Submissions S."/>
        </authorList>
    </citation>
    <scope>NUCLEOTIDE SEQUENCE [LARGE SCALE GENOMIC DNA]</scope>
    <source>
        <strain evidence="12">DSM 23920</strain>
    </source>
</reference>
<evidence type="ECO:0000256" key="7">
    <source>
        <dbReference type="PROSITE-ProRule" id="PRU01379"/>
    </source>
</evidence>
<dbReference type="GO" id="GO:0005615">
    <property type="term" value="C:extracellular space"/>
    <property type="evidence" value="ECO:0007669"/>
    <property type="project" value="TreeGrafter"/>
</dbReference>
<feature type="domain" description="Peptidase M14" evidence="10">
    <location>
        <begin position="35"/>
        <end position="449"/>
    </location>
</feature>
<dbReference type="SUPFAM" id="SSF53187">
    <property type="entry name" value="Zn-dependent exopeptidases"/>
    <property type="match status" value="1"/>
</dbReference>
<comment type="cofactor">
    <cofactor evidence="1">
        <name>Zn(2+)</name>
        <dbReference type="ChEBI" id="CHEBI:29105"/>
    </cofactor>
</comment>
<dbReference type="Proteomes" id="UP000199656">
    <property type="component" value="Unassembled WGS sequence"/>
</dbReference>
<proteinExistence type="inferred from homology"/>
<dbReference type="EMBL" id="FNRL01000003">
    <property type="protein sequence ID" value="SEA13025.1"/>
    <property type="molecule type" value="Genomic_DNA"/>
</dbReference>
<dbReference type="Pfam" id="PF00246">
    <property type="entry name" value="Peptidase_M14"/>
    <property type="match status" value="1"/>
</dbReference>
<feature type="region of interest" description="Disordered" evidence="8">
    <location>
        <begin position="695"/>
        <end position="717"/>
    </location>
</feature>
<name>A0A1H3YNB3_9BACT</name>
<keyword evidence="12" id="KW-1185">Reference proteome</keyword>
<dbReference type="GO" id="GO:0004181">
    <property type="term" value="F:metallocarboxypeptidase activity"/>
    <property type="evidence" value="ECO:0007669"/>
    <property type="project" value="InterPro"/>
</dbReference>
<evidence type="ECO:0000313" key="11">
    <source>
        <dbReference type="EMBL" id="SEA13025.1"/>
    </source>
</evidence>